<evidence type="ECO:0000313" key="26">
    <source>
        <dbReference type="RefSeq" id="XP_002735827.1"/>
    </source>
</evidence>
<evidence type="ECO:0000256" key="2">
    <source>
        <dbReference type="ARBA" id="ARBA00004323"/>
    </source>
</evidence>
<keyword evidence="14" id="KW-0472">Membrane</keyword>
<comment type="similarity">
    <text evidence="4">Belongs to the glycosyltransferase 16 (GT16) protein family.</text>
</comment>
<keyword evidence="10" id="KW-0479">Metal-binding</keyword>
<evidence type="ECO:0000256" key="8">
    <source>
        <dbReference type="ARBA" id="ARBA00022679"/>
    </source>
</evidence>
<evidence type="ECO:0000256" key="14">
    <source>
        <dbReference type="ARBA" id="ARBA00023136"/>
    </source>
</evidence>
<feature type="compositionally biased region" description="Polar residues" evidence="23">
    <location>
        <begin position="89"/>
        <end position="101"/>
    </location>
</feature>
<feature type="region of interest" description="Disordered" evidence="23">
    <location>
        <begin position="62"/>
        <end position="103"/>
    </location>
</feature>
<dbReference type="PANTHER" id="PTHR12871">
    <property type="entry name" value="BETA-1,2-N-ACETYLGLUCOSAMINYLTRANSFERASE II"/>
    <property type="match status" value="1"/>
</dbReference>
<keyword evidence="11" id="KW-0735">Signal-anchor</keyword>
<proteinExistence type="inferred from homology"/>
<evidence type="ECO:0000256" key="4">
    <source>
        <dbReference type="ARBA" id="ARBA00011011"/>
    </source>
</evidence>
<keyword evidence="12" id="KW-1133">Transmembrane helix</keyword>
<evidence type="ECO:0000256" key="12">
    <source>
        <dbReference type="ARBA" id="ARBA00022989"/>
    </source>
</evidence>
<organism evidence="25 26">
    <name type="scientific">Saccoglossus kowalevskii</name>
    <name type="common">Acorn worm</name>
    <dbReference type="NCBI Taxonomy" id="10224"/>
    <lineage>
        <taxon>Eukaryota</taxon>
        <taxon>Metazoa</taxon>
        <taxon>Hemichordata</taxon>
        <taxon>Enteropneusta</taxon>
        <taxon>Harrimaniidae</taxon>
        <taxon>Saccoglossus</taxon>
    </lineage>
</organism>
<dbReference type="EC" id="2.4.1.143" evidence="5"/>
<evidence type="ECO:0000256" key="21">
    <source>
        <dbReference type="ARBA" id="ARBA00032915"/>
    </source>
</evidence>
<feature type="signal peptide" evidence="24">
    <location>
        <begin position="1"/>
        <end position="20"/>
    </location>
</feature>
<comment type="cofactor">
    <cofactor evidence="1">
        <name>Mn(2+)</name>
        <dbReference type="ChEBI" id="CHEBI:29035"/>
    </cofactor>
</comment>
<comment type="catalytic activity">
    <reaction evidence="22">
        <text>an N(4)-{beta-D-GlcNAc-(1-&gt;2)-alpha-D-Man-(1-&gt;3)-[alpha-D-Man-(1-&gt;6)]-beta-D-Man-(1-&gt;4)-beta-D-GlcNAc-(1-&gt;4)-beta-D-GlcNAc}-L-asparaginyl-[protein] + UDP-N-acetyl-alpha-D-glucosamine = N(4)-{beta-D-GlcNAc-(1-&gt;2)-alpha-D-Man-(1-&gt;3)-[beta-D-GlcNAc-(1-&gt;2)-alpha-D-Man-(1-&gt;6)]-beta-D-Man-(1-&gt;4)-beta-D-GlcNAc-(1-&gt;4)-beta-D-GlcNAc}-L-asparaginyl-[protein] + UDP + H(+)</text>
        <dbReference type="Rhea" id="RHEA:12941"/>
        <dbReference type="Rhea" id="RHEA-COMP:13526"/>
        <dbReference type="Rhea" id="RHEA-COMP:14369"/>
        <dbReference type="ChEBI" id="CHEBI:15378"/>
        <dbReference type="ChEBI" id="CHEBI:57705"/>
        <dbReference type="ChEBI" id="CHEBI:58223"/>
        <dbReference type="ChEBI" id="CHEBI:60615"/>
        <dbReference type="ChEBI" id="CHEBI:60651"/>
        <dbReference type="EC" id="2.4.1.143"/>
    </reaction>
</comment>
<evidence type="ECO:0000256" key="23">
    <source>
        <dbReference type="SAM" id="MobiDB-lite"/>
    </source>
</evidence>
<evidence type="ECO:0000256" key="11">
    <source>
        <dbReference type="ARBA" id="ARBA00022968"/>
    </source>
</evidence>
<dbReference type="InterPro" id="IPR007754">
    <property type="entry name" value="GlcNAc_II"/>
</dbReference>
<evidence type="ECO:0000256" key="22">
    <source>
        <dbReference type="ARBA" id="ARBA00093257"/>
    </source>
</evidence>
<evidence type="ECO:0000313" key="25">
    <source>
        <dbReference type="Proteomes" id="UP000694865"/>
    </source>
</evidence>
<dbReference type="GeneID" id="100371978"/>
<dbReference type="Proteomes" id="UP000694865">
    <property type="component" value="Unplaced"/>
</dbReference>
<evidence type="ECO:0000256" key="20">
    <source>
        <dbReference type="ARBA" id="ARBA00032552"/>
    </source>
</evidence>
<evidence type="ECO:0000256" key="15">
    <source>
        <dbReference type="ARBA" id="ARBA00023157"/>
    </source>
</evidence>
<dbReference type="Pfam" id="PF05060">
    <property type="entry name" value="MGAT2"/>
    <property type="match status" value="1"/>
</dbReference>
<evidence type="ECO:0000256" key="24">
    <source>
        <dbReference type="SAM" id="SignalP"/>
    </source>
</evidence>
<keyword evidence="8" id="KW-0808">Transferase</keyword>
<dbReference type="PANTHER" id="PTHR12871:SF0">
    <property type="entry name" value="ALPHA-1,6-MANNOSYL-GLYCOPROTEIN 2-BETA-N-ACETYLGLUCOSAMINYLTRANSFERASE"/>
    <property type="match status" value="1"/>
</dbReference>
<keyword evidence="15" id="KW-1015">Disulfide bond</keyword>
<reference evidence="26" key="1">
    <citation type="submission" date="2025-08" db="UniProtKB">
        <authorList>
            <consortium name="RefSeq"/>
        </authorList>
    </citation>
    <scope>IDENTIFICATION</scope>
    <source>
        <tissue evidence="26">Testes</tissue>
    </source>
</reference>
<evidence type="ECO:0000256" key="5">
    <source>
        <dbReference type="ARBA" id="ARBA00012613"/>
    </source>
</evidence>
<evidence type="ECO:0000256" key="13">
    <source>
        <dbReference type="ARBA" id="ARBA00023034"/>
    </source>
</evidence>
<evidence type="ECO:0000256" key="7">
    <source>
        <dbReference type="ARBA" id="ARBA00022676"/>
    </source>
</evidence>
<evidence type="ECO:0000256" key="16">
    <source>
        <dbReference type="ARBA" id="ARBA00023180"/>
    </source>
</evidence>
<dbReference type="Gene3D" id="3.90.550.10">
    <property type="entry name" value="Spore Coat Polysaccharide Biosynthesis Protein SpsA, Chain A"/>
    <property type="match status" value="1"/>
</dbReference>
<evidence type="ECO:0000256" key="6">
    <source>
        <dbReference type="ARBA" id="ARBA00014817"/>
    </source>
</evidence>
<evidence type="ECO:0000256" key="19">
    <source>
        <dbReference type="ARBA" id="ARBA00031203"/>
    </source>
</evidence>
<feature type="chain" id="PRO_5045782349" description="Alpha-1,6-mannosyl-glycoprotein 2-beta-N-acetylglucosaminyltransferase" evidence="24">
    <location>
        <begin position="21"/>
        <end position="484"/>
    </location>
</feature>
<keyword evidence="7" id="KW-0328">Glycosyltransferase</keyword>
<sequence>MRPFRVFKLLVFLMLLVTFSLYILVSNEEANHQSRRPQGHDVYDVAVVDPPAPHPIRNVVRSRENEPIHFAQGKPLSSSRTVDPRGQNDTKNISSPNNTFNKVRDGNEIFEKSSQPKINFKSIDDMKAAMLETNHRQHIRNLDKFPTRPSDGVVIVVQAHQRHEYLQYLVNSMRTVPEINEVLLVISLDWYSDEMNAIVDNIDFCQVVQLFYPYSIQVYQDEFPGFHPNDCPRDMPKSKAEEVKCNNWENPDQYGHYREPKYTMTKHHWWWKLQHVFTGLQATVSHDGLVLLLEEDHFVTPDFLSTLKVMYNFKKSACPECDILTLGTYDKTIHYSDRSNKVDALLWHASKHNMGMAMDRKTFNKLQGCSREFCTFDDYNWDWTLQHISKHCMSSSLMAIVVKSPRVFHIGECGVHHNGKQCNVADKVNHIKDILQKNSMFLFPKELHLGQKTKTMTAKPSKPNGGWGDIRDHALCMTYGKKVV</sequence>
<evidence type="ECO:0000256" key="9">
    <source>
        <dbReference type="ARBA" id="ARBA00022692"/>
    </source>
</evidence>
<dbReference type="RefSeq" id="XP_002735827.1">
    <property type="nucleotide sequence ID" value="XM_002735781.2"/>
</dbReference>
<protein>
    <recommendedName>
        <fullName evidence="6">Alpha-1,6-mannosyl-glycoprotein 2-beta-N-acetylglucosaminyltransferase</fullName>
        <ecNumber evidence="5">2.4.1.143</ecNumber>
    </recommendedName>
    <alternativeName>
        <fullName evidence="21">Beta-1,2-N-acetylglucosaminyltransferase II</fullName>
    </alternativeName>
    <alternativeName>
        <fullName evidence="20">GlcNAc-T II</fullName>
    </alternativeName>
    <alternativeName>
        <fullName evidence="19">Mannoside acetylglucosaminyltransferase 2</fullName>
    </alternativeName>
    <alternativeName>
        <fullName evidence="18">N-glycosyl-oligosaccharide-glycoprotein N-acetylglucosaminyltransferase II</fullName>
    </alternativeName>
</protein>
<keyword evidence="17" id="KW-0464">Manganese</keyword>
<evidence type="ECO:0000256" key="17">
    <source>
        <dbReference type="ARBA" id="ARBA00023211"/>
    </source>
</evidence>
<comment type="pathway">
    <text evidence="3">Protein modification; protein glycosylation.</text>
</comment>
<dbReference type="SUPFAM" id="SSF53448">
    <property type="entry name" value="Nucleotide-diphospho-sugar transferases"/>
    <property type="match status" value="1"/>
</dbReference>
<keyword evidence="16" id="KW-0325">Glycoprotein</keyword>
<evidence type="ECO:0000256" key="1">
    <source>
        <dbReference type="ARBA" id="ARBA00001936"/>
    </source>
</evidence>
<accession>A0ABM0GRN8</accession>
<gene>
    <name evidence="26" type="primary">LOC100371978</name>
</gene>
<comment type="subcellular location">
    <subcellularLocation>
        <location evidence="2">Golgi apparatus membrane</location>
        <topology evidence="2">Single-pass type II membrane protein</topology>
    </subcellularLocation>
</comment>
<evidence type="ECO:0000256" key="3">
    <source>
        <dbReference type="ARBA" id="ARBA00004922"/>
    </source>
</evidence>
<keyword evidence="9" id="KW-0812">Transmembrane</keyword>
<keyword evidence="13" id="KW-0333">Golgi apparatus</keyword>
<keyword evidence="25" id="KW-1185">Reference proteome</keyword>
<evidence type="ECO:0000256" key="18">
    <source>
        <dbReference type="ARBA" id="ARBA00029663"/>
    </source>
</evidence>
<dbReference type="InterPro" id="IPR029044">
    <property type="entry name" value="Nucleotide-diphossugar_trans"/>
</dbReference>
<keyword evidence="24" id="KW-0732">Signal</keyword>
<name>A0ABM0GRN8_SACKO</name>
<evidence type="ECO:0000256" key="10">
    <source>
        <dbReference type="ARBA" id="ARBA00022723"/>
    </source>
</evidence>